<sequence length="145" mass="16400">MKKVLTIMIAIILVGGIGIIIYNVNFKDKDFNSVTGINNEDITSIEVTKLSVDSNKQQVVNVTNPKEISKIMSDFADAKWVREPRSLNLDDYYSVIMKNEKIPEAVLFVNSNDSFLVSTSKDEGSNTNSFIFKEDKIIEIQKLFK</sequence>
<feature type="transmembrane region" description="Helical" evidence="1">
    <location>
        <begin position="6"/>
        <end position="24"/>
    </location>
</feature>
<keyword evidence="1" id="KW-0472">Membrane</keyword>
<dbReference type="EMBL" id="RIBP01000001">
    <property type="protein sequence ID" value="TRZ40099.1"/>
    <property type="molecule type" value="Genomic_DNA"/>
</dbReference>
<proteinExistence type="predicted"/>
<evidence type="ECO:0000256" key="1">
    <source>
        <dbReference type="SAM" id="Phobius"/>
    </source>
</evidence>
<name>A0A553SSY5_NIACI</name>
<comment type="caution">
    <text evidence="2">The sequence shown here is derived from an EMBL/GenBank/DDBJ whole genome shotgun (WGS) entry which is preliminary data.</text>
</comment>
<protein>
    <submittedName>
        <fullName evidence="2">Uncharacterized protein</fullName>
    </submittedName>
</protein>
<reference evidence="3" key="1">
    <citation type="submission" date="2018-10" db="EMBL/GenBank/DDBJ databases">
        <title>FDA dAtabase for Regulatory Grade micrObial Sequences (FDA-ARGOS): Supporting development and validation of Infectious Disease Dx tests.</title>
        <authorList>
            <person name="Minogue T."/>
            <person name="Wolcott M."/>
            <person name="Wasieloski L."/>
            <person name="Aguilar W."/>
            <person name="Moore D."/>
            <person name="Tallon L."/>
            <person name="Sadzewicz L."/>
            <person name="Sengamalay N."/>
            <person name="Ott S."/>
            <person name="Godinez A."/>
            <person name="Nagaraj S."/>
            <person name="Vavikolanu K."/>
            <person name="Vyas G."/>
            <person name="Nadendla S."/>
            <person name="George J."/>
            <person name="Sichtig H."/>
        </authorList>
    </citation>
    <scope>NUCLEOTIDE SEQUENCE [LARGE SCALE GENOMIC DNA]</scope>
    <source>
        <strain evidence="3">FDAARGOS_343</strain>
    </source>
</reference>
<keyword evidence="1" id="KW-0812">Transmembrane</keyword>
<dbReference type="Proteomes" id="UP000319837">
    <property type="component" value="Unassembled WGS sequence"/>
</dbReference>
<keyword evidence="1" id="KW-1133">Transmembrane helix</keyword>
<organism evidence="2 3">
    <name type="scientific">Niallia circulans</name>
    <name type="common">Bacillus circulans</name>
    <dbReference type="NCBI Taxonomy" id="1397"/>
    <lineage>
        <taxon>Bacteria</taxon>
        <taxon>Bacillati</taxon>
        <taxon>Bacillota</taxon>
        <taxon>Bacilli</taxon>
        <taxon>Bacillales</taxon>
        <taxon>Bacillaceae</taxon>
        <taxon>Niallia</taxon>
    </lineage>
</organism>
<gene>
    <name evidence="2" type="ORF">CEQ21_03940</name>
</gene>
<evidence type="ECO:0000313" key="2">
    <source>
        <dbReference type="EMBL" id="TRZ40099.1"/>
    </source>
</evidence>
<evidence type="ECO:0000313" key="3">
    <source>
        <dbReference type="Proteomes" id="UP000319837"/>
    </source>
</evidence>
<accession>A0A553SSY5</accession>
<dbReference type="RefSeq" id="WP_185763507.1">
    <property type="nucleotide sequence ID" value="NZ_RIBP01000001.1"/>
</dbReference>
<dbReference type="AlphaFoldDB" id="A0A553SSY5"/>